<dbReference type="AlphaFoldDB" id="F5YB81"/>
<protein>
    <submittedName>
        <fullName evidence="1">Uncharacterized protein</fullName>
    </submittedName>
</protein>
<accession>F5YB81</accession>
<proteinExistence type="predicted"/>
<dbReference type="Proteomes" id="UP000009222">
    <property type="component" value="Chromosome"/>
</dbReference>
<organism evidence="1 2">
    <name type="scientific">Leadbettera azotonutricia (strain ATCC BAA-888 / DSM 13862 / ZAS-9)</name>
    <name type="common">Treponema azotonutricium</name>
    <dbReference type="NCBI Taxonomy" id="545695"/>
    <lineage>
        <taxon>Bacteria</taxon>
        <taxon>Pseudomonadati</taxon>
        <taxon>Spirochaetota</taxon>
        <taxon>Spirochaetia</taxon>
        <taxon>Spirochaetales</taxon>
        <taxon>Breznakiellaceae</taxon>
        <taxon>Leadbettera</taxon>
    </lineage>
</organism>
<evidence type="ECO:0000313" key="1">
    <source>
        <dbReference type="EMBL" id="AEF81364.1"/>
    </source>
</evidence>
<keyword evidence="2" id="KW-1185">Reference proteome</keyword>
<sequence>MPGLCRSARRLIAIIHFFTVKSHKVARRKGKRKIPNLLKLCVTSCDLAVKKNLKAGIKTAKGCLNQKQ</sequence>
<gene>
    <name evidence="1" type="ordered locus">TREAZ_2987</name>
</gene>
<dbReference type="InParanoid" id="F5YB81"/>
<reference evidence="2" key="1">
    <citation type="submission" date="2009-12" db="EMBL/GenBank/DDBJ databases">
        <title>Complete sequence of Treponema azotonutricium strain ZAS-9.</title>
        <authorList>
            <person name="Tetu S.G."/>
            <person name="Matson E."/>
            <person name="Ren Q."/>
            <person name="Seshadri R."/>
            <person name="Elbourne L."/>
            <person name="Hassan K.A."/>
            <person name="Durkin A."/>
            <person name="Radune D."/>
            <person name="Mohamoud Y."/>
            <person name="Shay R."/>
            <person name="Jin S."/>
            <person name="Zhang X."/>
            <person name="Lucey K."/>
            <person name="Ballor N.R."/>
            <person name="Ottesen E."/>
            <person name="Rosenthal R."/>
            <person name="Allen A."/>
            <person name="Leadbetter J.R."/>
            <person name="Paulsen I.T."/>
        </authorList>
    </citation>
    <scope>NUCLEOTIDE SEQUENCE [LARGE SCALE GENOMIC DNA]</scope>
    <source>
        <strain evidence="2">ATCC BAA-888 / DSM 13862 / ZAS-9</strain>
    </source>
</reference>
<dbReference type="KEGG" id="taz:TREAZ_2987"/>
<evidence type="ECO:0000313" key="2">
    <source>
        <dbReference type="Proteomes" id="UP000009222"/>
    </source>
</evidence>
<dbReference type="EMBL" id="CP001841">
    <property type="protein sequence ID" value="AEF81364.1"/>
    <property type="molecule type" value="Genomic_DNA"/>
</dbReference>
<name>F5YB81_LEAAZ</name>
<dbReference type="HOGENOM" id="CLU_2792781_0_0_12"/>
<reference evidence="1 2" key="2">
    <citation type="journal article" date="2011" name="ISME J.">
        <title>RNA-seq reveals cooperative metabolic interactions between two termite-gut spirochete species in co-culture.</title>
        <authorList>
            <person name="Rosenthal A.Z."/>
            <person name="Matson E.G."/>
            <person name="Eldar A."/>
            <person name="Leadbetter J.R."/>
        </authorList>
    </citation>
    <scope>NUCLEOTIDE SEQUENCE [LARGE SCALE GENOMIC DNA]</scope>
    <source>
        <strain evidence="2">ATCC BAA-888 / DSM 13862 / ZAS-9</strain>
    </source>
</reference>